<dbReference type="Pfam" id="PF13515">
    <property type="entry name" value="FUSC_2"/>
    <property type="match status" value="1"/>
</dbReference>
<evidence type="ECO:0000313" key="8">
    <source>
        <dbReference type="Proteomes" id="UP000310458"/>
    </source>
</evidence>
<dbReference type="Proteomes" id="UP000310458">
    <property type="component" value="Unassembled WGS sequence"/>
</dbReference>
<proteinExistence type="predicted"/>
<accession>A0A5R9BD16</accession>
<evidence type="ECO:0000256" key="4">
    <source>
        <dbReference type="ARBA" id="ARBA00023136"/>
    </source>
</evidence>
<dbReference type="OrthoDB" id="5198202at2"/>
<evidence type="ECO:0000259" key="6">
    <source>
        <dbReference type="Pfam" id="PF13515"/>
    </source>
</evidence>
<sequence length="343" mass="36774">MTVAGVGAYVISEQVLGHETPLFAAVAALIAMGFTKEPRLRKVLEVAIGCTLGVLLADMLVLGLGTGILTAVLAVFAAVMLARFLDSGSVFAMQMGLQALLVVMVPVPADAALGPFTRSVDAVVGGTTALLVTLLTPKDPRGEPVRELRRVAEEFTLSLRETAAALRSSDSRQAWHALIRARGLQSQVDETSKALSAAKELTHYSPAHRRHRHYVRRIEHTAEKLDLAVRSLRLMTRRAVSTIDHAKLSDAGTLELAGVIEQLADASAQLGQAASETGPGFDRWMNTARDSLAAVATGLHPQRLDIHDLEGEALVLLVRTMVVDLLEASGYEHDDALTYLPDL</sequence>
<evidence type="ECO:0000313" key="7">
    <source>
        <dbReference type="EMBL" id="TLP98517.1"/>
    </source>
</evidence>
<feature type="domain" description="Integral membrane bound transporter" evidence="6">
    <location>
        <begin position="9"/>
        <end position="132"/>
    </location>
</feature>
<name>A0A5R9BD16_9MICC</name>
<protein>
    <submittedName>
        <fullName evidence="7">FUSC family protein</fullName>
    </submittedName>
</protein>
<dbReference type="GO" id="GO:0016020">
    <property type="term" value="C:membrane"/>
    <property type="evidence" value="ECO:0007669"/>
    <property type="project" value="UniProtKB-SubCell"/>
</dbReference>
<reference evidence="7 8" key="1">
    <citation type="submission" date="2019-05" db="EMBL/GenBank/DDBJ databases">
        <title>Nesterenkonia sp. GY074 isolated from the Southern Atlantic Ocean.</title>
        <authorList>
            <person name="Zhang G."/>
        </authorList>
    </citation>
    <scope>NUCLEOTIDE SEQUENCE [LARGE SCALE GENOMIC DNA]</scope>
    <source>
        <strain evidence="7 8">GY074</strain>
    </source>
</reference>
<evidence type="ECO:0000256" key="5">
    <source>
        <dbReference type="SAM" id="Phobius"/>
    </source>
</evidence>
<keyword evidence="3 5" id="KW-1133">Transmembrane helix</keyword>
<feature type="transmembrane region" description="Helical" evidence="5">
    <location>
        <begin position="68"/>
        <end position="85"/>
    </location>
</feature>
<evidence type="ECO:0000256" key="3">
    <source>
        <dbReference type="ARBA" id="ARBA00022989"/>
    </source>
</evidence>
<comment type="caution">
    <text evidence="7">The sequence shown here is derived from an EMBL/GenBank/DDBJ whole genome shotgun (WGS) entry which is preliminary data.</text>
</comment>
<dbReference type="EMBL" id="VAVZ01000009">
    <property type="protein sequence ID" value="TLP98517.1"/>
    <property type="molecule type" value="Genomic_DNA"/>
</dbReference>
<organism evidence="7 8">
    <name type="scientific">Nesterenkonia salmonea</name>
    <dbReference type="NCBI Taxonomy" id="1804987"/>
    <lineage>
        <taxon>Bacteria</taxon>
        <taxon>Bacillati</taxon>
        <taxon>Actinomycetota</taxon>
        <taxon>Actinomycetes</taxon>
        <taxon>Micrococcales</taxon>
        <taxon>Micrococcaceae</taxon>
        <taxon>Nesterenkonia</taxon>
    </lineage>
</organism>
<dbReference type="AlphaFoldDB" id="A0A5R9BD16"/>
<dbReference type="InterPro" id="IPR049453">
    <property type="entry name" value="Memb_transporter_dom"/>
</dbReference>
<evidence type="ECO:0000256" key="1">
    <source>
        <dbReference type="ARBA" id="ARBA00004141"/>
    </source>
</evidence>
<keyword evidence="4 5" id="KW-0472">Membrane</keyword>
<keyword evidence="8" id="KW-1185">Reference proteome</keyword>
<evidence type="ECO:0000256" key="2">
    <source>
        <dbReference type="ARBA" id="ARBA00022692"/>
    </source>
</evidence>
<feature type="transmembrane region" description="Helical" evidence="5">
    <location>
        <begin position="20"/>
        <end position="36"/>
    </location>
</feature>
<gene>
    <name evidence="7" type="ORF">FEF26_04735</name>
</gene>
<keyword evidence="2 5" id="KW-0812">Transmembrane</keyword>
<comment type="subcellular location">
    <subcellularLocation>
        <location evidence="1">Membrane</location>
        <topology evidence="1">Multi-pass membrane protein</topology>
    </subcellularLocation>
</comment>